<dbReference type="Gene3D" id="1.20.1310.10">
    <property type="entry name" value="Cullin Repeats"/>
    <property type="match status" value="1"/>
</dbReference>
<accession>A0AAD9UKP3</accession>
<evidence type="ECO:0000259" key="3">
    <source>
        <dbReference type="Pfam" id="PF00888"/>
    </source>
</evidence>
<dbReference type="InterPro" id="IPR001373">
    <property type="entry name" value="Cullin_N"/>
</dbReference>
<dbReference type="InterPro" id="IPR016159">
    <property type="entry name" value="Cullin_repeat-like_dom_sf"/>
</dbReference>
<organism evidence="4 5">
    <name type="scientific">Ridgeia piscesae</name>
    <name type="common">Tubeworm</name>
    <dbReference type="NCBI Taxonomy" id="27915"/>
    <lineage>
        <taxon>Eukaryota</taxon>
        <taxon>Metazoa</taxon>
        <taxon>Spiralia</taxon>
        <taxon>Lophotrochozoa</taxon>
        <taxon>Annelida</taxon>
        <taxon>Polychaeta</taxon>
        <taxon>Sedentaria</taxon>
        <taxon>Canalipalpata</taxon>
        <taxon>Sabellida</taxon>
        <taxon>Siboglinidae</taxon>
        <taxon>Ridgeia</taxon>
    </lineage>
</organism>
<dbReference type="EMBL" id="JAODUO010000021">
    <property type="protein sequence ID" value="KAK2192896.1"/>
    <property type="molecule type" value="Genomic_DNA"/>
</dbReference>
<protein>
    <recommendedName>
        <fullName evidence="3">Cullin N-terminal domain-containing protein</fullName>
    </recommendedName>
</protein>
<reference evidence="4" key="1">
    <citation type="journal article" date="2023" name="Mol. Biol. Evol.">
        <title>Third-Generation Sequencing Reveals the Adaptive Role of the Epigenome in Three Deep-Sea Polychaetes.</title>
        <authorList>
            <person name="Perez M."/>
            <person name="Aroh O."/>
            <person name="Sun Y."/>
            <person name="Lan Y."/>
            <person name="Juniper S.K."/>
            <person name="Young C.R."/>
            <person name="Angers B."/>
            <person name="Qian P.Y."/>
        </authorList>
    </citation>
    <scope>NUCLEOTIDE SEQUENCE</scope>
    <source>
        <strain evidence="4">R07B-5</strain>
    </source>
</reference>
<dbReference type="PANTHER" id="PTHR46636:SF1">
    <property type="entry name" value="CDK2-ASSOCIATED AND CULLIN DOMAIN-CONTAINING PROTEIN 1"/>
    <property type="match status" value="1"/>
</dbReference>
<evidence type="ECO:0000256" key="2">
    <source>
        <dbReference type="SAM" id="MobiDB-lite"/>
    </source>
</evidence>
<feature type="domain" description="Cullin N-terminal" evidence="3">
    <location>
        <begin position="50"/>
        <end position="216"/>
    </location>
</feature>
<name>A0AAD9UKP3_RIDPI</name>
<comment type="caution">
    <text evidence="4">The sequence shown here is derived from an EMBL/GenBank/DDBJ whole genome shotgun (WGS) entry which is preliminary data.</text>
</comment>
<dbReference type="AlphaFoldDB" id="A0AAD9UKP3"/>
<dbReference type="Pfam" id="PF00888">
    <property type="entry name" value="Cullin"/>
    <property type="match status" value="1"/>
</dbReference>
<dbReference type="GO" id="GO:0019901">
    <property type="term" value="F:protein kinase binding"/>
    <property type="evidence" value="ECO:0007669"/>
    <property type="project" value="TreeGrafter"/>
</dbReference>
<dbReference type="SUPFAM" id="SSF74788">
    <property type="entry name" value="Cullin repeat-like"/>
    <property type="match status" value="1"/>
</dbReference>
<evidence type="ECO:0000313" key="4">
    <source>
        <dbReference type="EMBL" id="KAK2192896.1"/>
    </source>
</evidence>
<dbReference type="Proteomes" id="UP001209878">
    <property type="component" value="Unassembled WGS sequence"/>
</dbReference>
<feature type="region of interest" description="Disordered" evidence="2">
    <location>
        <begin position="1"/>
        <end position="27"/>
    </location>
</feature>
<dbReference type="PANTHER" id="PTHR46636">
    <property type="entry name" value="CDK2-ASSOCIATED AND CULLIN DOMAIN-CONTAINING PROTEIN 1"/>
    <property type="match status" value="1"/>
</dbReference>
<evidence type="ECO:0000313" key="5">
    <source>
        <dbReference type="Proteomes" id="UP001209878"/>
    </source>
</evidence>
<keyword evidence="5" id="KW-1185">Reference proteome</keyword>
<proteinExistence type="inferred from homology"/>
<comment type="similarity">
    <text evidence="1">Belongs to the cullin family.</text>
</comment>
<evidence type="ECO:0000256" key="1">
    <source>
        <dbReference type="ARBA" id="ARBA00006019"/>
    </source>
</evidence>
<dbReference type="InterPro" id="IPR042652">
    <property type="entry name" value="CACUL1"/>
</dbReference>
<gene>
    <name evidence="4" type="ORF">NP493_21g10015</name>
</gene>
<dbReference type="GO" id="GO:0006511">
    <property type="term" value="P:ubiquitin-dependent protein catabolic process"/>
    <property type="evidence" value="ECO:0007669"/>
    <property type="project" value="InterPro"/>
</dbReference>
<sequence>MAEPMDEGAGAVQTAEQSQEASKPKVSSILRPGSMVMMTITEEDYLGHYWPKLEGAIHQLLTMRPGAYIPISYEQMYSCVYKCVCKQFSERLYSDLLQKISCHLDKVSMELQTPDSQTYIENFHFALSQYLQALSGIVPIFNYMNRFYIETKLKTDLNVELRKLFVRHVAEKHVPILIPLLVEANTKPFFVSPPIMANLISSLYALQPDFAKLRPHLFAKYIPNILPPCSETELTNYIEEARQMQRDLRTHPDFIR</sequence>
<dbReference type="GO" id="GO:0000082">
    <property type="term" value="P:G1/S transition of mitotic cell cycle"/>
    <property type="evidence" value="ECO:0007669"/>
    <property type="project" value="TreeGrafter"/>
</dbReference>
<dbReference type="GO" id="GO:0031625">
    <property type="term" value="F:ubiquitin protein ligase binding"/>
    <property type="evidence" value="ECO:0007669"/>
    <property type="project" value="InterPro"/>
</dbReference>